<evidence type="ECO:0000313" key="1">
    <source>
        <dbReference type="EMBL" id="MDA8484859.1"/>
    </source>
</evidence>
<organism evidence="1 2">
    <name type="scientific">Metapseudomonas resinovorans</name>
    <name type="common">Pseudomonas resinovorans</name>
    <dbReference type="NCBI Taxonomy" id="53412"/>
    <lineage>
        <taxon>Bacteria</taxon>
        <taxon>Pseudomonadati</taxon>
        <taxon>Pseudomonadota</taxon>
        <taxon>Gammaproteobacteria</taxon>
        <taxon>Pseudomonadales</taxon>
        <taxon>Pseudomonadaceae</taxon>
        <taxon>Metapseudomonas</taxon>
    </lineage>
</organism>
<evidence type="ECO:0000313" key="2">
    <source>
        <dbReference type="Proteomes" id="UP001211689"/>
    </source>
</evidence>
<gene>
    <name evidence="1" type="ORF">NNO07_17460</name>
</gene>
<dbReference type="Proteomes" id="UP001211689">
    <property type="component" value="Unassembled WGS sequence"/>
</dbReference>
<sequence>MIKDITPMGNTWLDLYAETGFTVGTSLLLQNKSNWPAYVWEGAAPPVVTAGETEQQGYELARDLGPAKTSAGAAGLWIYCWQPEDAQPNGWLCVQEYAP</sequence>
<dbReference type="RefSeq" id="WP_271471430.1">
    <property type="nucleotide sequence ID" value="NZ_JANEWF010000021.1"/>
</dbReference>
<name>A0ABT4Y7Q9_METRE</name>
<protein>
    <submittedName>
        <fullName evidence="1">Uncharacterized protein</fullName>
    </submittedName>
</protein>
<dbReference type="EMBL" id="JANEWF010000021">
    <property type="protein sequence ID" value="MDA8484859.1"/>
    <property type="molecule type" value="Genomic_DNA"/>
</dbReference>
<reference evidence="1 2" key="1">
    <citation type="submission" date="2022-07" db="EMBL/GenBank/DDBJ databases">
        <title>Genome Analysis of Selected Gammaproteobacteria from Nigerian Food snails.</title>
        <authorList>
            <person name="Okafor A.C."/>
        </authorList>
    </citation>
    <scope>NUCLEOTIDE SEQUENCE [LARGE SCALE GENOMIC DNA]</scope>
    <source>
        <strain evidence="1 2">Awg 2</strain>
    </source>
</reference>
<proteinExistence type="predicted"/>
<comment type="caution">
    <text evidence="1">The sequence shown here is derived from an EMBL/GenBank/DDBJ whole genome shotgun (WGS) entry which is preliminary data.</text>
</comment>
<keyword evidence="2" id="KW-1185">Reference proteome</keyword>
<accession>A0ABT4Y7Q9</accession>